<dbReference type="GO" id="GO:0006508">
    <property type="term" value="P:proteolysis"/>
    <property type="evidence" value="ECO:0007669"/>
    <property type="project" value="InterPro"/>
</dbReference>
<dbReference type="Proteomes" id="UP000324159">
    <property type="component" value="Unassembled WGS sequence"/>
</dbReference>
<comment type="caution">
    <text evidence="2">The sequence shown here is derived from an EMBL/GenBank/DDBJ whole genome shotgun (WGS) entry which is preliminary data.</text>
</comment>
<dbReference type="AlphaFoldDB" id="A0A5D3WNA0"/>
<dbReference type="GO" id="GO:0004252">
    <property type="term" value="F:serine-type endopeptidase activity"/>
    <property type="evidence" value="ECO:0007669"/>
    <property type="project" value="InterPro"/>
</dbReference>
<organism evidence="2 3">
    <name type="scientific">Geothermobacter ehrlichii</name>
    <dbReference type="NCBI Taxonomy" id="213224"/>
    <lineage>
        <taxon>Bacteria</taxon>
        <taxon>Pseudomonadati</taxon>
        <taxon>Thermodesulfobacteriota</taxon>
        <taxon>Desulfuromonadia</taxon>
        <taxon>Desulfuromonadales</taxon>
        <taxon>Geothermobacteraceae</taxon>
        <taxon>Geothermobacter</taxon>
    </lineage>
</organism>
<accession>A0A5D3WNA0</accession>
<evidence type="ECO:0000313" key="2">
    <source>
        <dbReference type="EMBL" id="TYO98805.1"/>
    </source>
</evidence>
<evidence type="ECO:0000313" key="3">
    <source>
        <dbReference type="Proteomes" id="UP000324159"/>
    </source>
</evidence>
<dbReference type="InterPro" id="IPR001940">
    <property type="entry name" value="Peptidase_S1C"/>
</dbReference>
<dbReference type="OrthoDB" id="9758917at2"/>
<dbReference type="InterPro" id="IPR009003">
    <property type="entry name" value="Peptidase_S1_PA"/>
</dbReference>
<reference evidence="2 3" key="1">
    <citation type="submission" date="2019-07" db="EMBL/GenBank/DDBJ databases">
        <title>Genomic Encyclopedia of Type Strains, Phase IV (KMG-IV): sequencing the most valuable type-strain genomes for metagenomic binning, comparative biology and taxonomic classification.</title>
        <authorList>
            <person name="Goeker M."/>
        </authorList>
    </citation>
    <scope>NUCLEOTIDE SEQUENCE [LARGE SCALE GENOMIC DNA]</scope>
    <source>
        <strain evidence="2 3">SS015</strain>
    </source>
</reference>
<gene>
    <name evidence="2" type="ORF">EDC39_105174</name>
</gene>
<dbReference type="EMBL" id="VNIB01000005">
    <property type="protein sequence ID" value="TYO98805.1"/>
    <property type="molecule type" value="Genomic_DNA"/>
</dbReference>
<protein>
    <submittedName>
        <fullName evidence="2">Trypsin-like peptidase</fullName>
    </submittedName>
</protein>
<dbReference type="RefSeq" id="WP_148895738.1">
    <property type="nucleotide sequence ID" value="NZ_VNIB01000005.1"/>
</dbReference>
<dbReference type="SUPFAM" id="SSF50494">
    <property type="entry name" value="Trypsin-like serine proteases"/>
    <property type="match status" value="1"/>
</dbReference>
<dbReference type="PRINTS" id="PR00834">
    <property type="entry name" value="PROTEASES2C"/>
</dbReference>
<dbReference type="Gene3D" id="2.40.10.120">
    <property type="match status" value="1"/>
</dbReference>
<sequence>MDDGIRCDLLRLFLTTLLFCLSASTALADVKLNRSGYIAVSIDPILYESNLWETSHRISLDRFFTNQARDLGEALAEGLEKTTFRGRLRVVSGYRLEDQAEFREKGRPETFLITVDIRSRYGLTKSSPAAACLSGMTCLLLSSAPLFTYETRTEATVTAFYFTREGRRLRLVQENFSSQGKMSGDFYDAMDMTQELEWITHLTRNAIEDIRRKILAELPTELVSRSWRKAAEDLRRAPSDVIGTPGLPPEPEIAATPVKPPVRSGKKRRKELAGKPLNLQDLVRLISPSILKVRTERSIGSGFAISRRGFALTSLHVVDKTTRITVQGHGGQPQRARVVQRYPELDLAVLAIDGPVRGTARLGDSASLEAGDEVIAIGYPLDVGLSITPTRIEKLENWRGQPLIRIEATVPDGSAGGPLVNNRGEVVGIIFHKQEDGTRQGAIFALPISSVRGSFEQFLDFSPE</sequence>
<name>A0A5D3WNA0_9BACT</name>
<proteinExistence type="predicted"/>
<dbReference type="PANTHER" id="PTHR22939:SF129">
    <property type="entry name" value="SERINE PROTEASE HTRA2, MITOCHONDRIAL"/>
    <property type="match status" value="1"/>
</dbReference>
<evidence type="ECO:0000256" key="1">
    <source>
        <dbReference type="SAM" id="MobiDB-lite"/>
    </source>
</evidence>
<feature type="region of interest" description="Disordered" evidence="1">
    <location>
        <begin position="238"/>
        <end position="271"/>
    </location>
</feature>
<dbReference type="PANTHER" id="PTHR22939">
    <property type="entry name" value="SERINE PROTEASE FAMILY S1C HTRA-RELATED"/>
    <property type="match status" value="1"/>
</dbReference>
<dbReference type="Pfam" id="PF13365">
    <property type="entry name" value="Trypsin_2"/>
    <property type="match status" value="1"/>
</dbReference>
<keyword evidence="3" id="KW-1185">Reference proteome</keyword>